<dbReference type="InParanoid" id="A0A152A3J0"/>
<dbReference type="Proteomes" id="UP000076078">
    <property type="component" value="Unassembled WGS sequence"/>
</dbReference>
<name>A0A152A3J0_TIELA</name>
<dbReference type="OMA" id="TCYADIP"/>
<dbReference type="EMBL" id="LODT01000013">
    <property type="protein sequence ID" value="KYR00832.1"/>
    <property type="molecule type" value="Genomic_DNA"/>
</dbReference>
<evidence type="ECO:0000259" key="1">
    <source>
        <dbReference type="Pfam" id="PF13521"/>
    </source>
</evidence>
<evidence type="ECO:0000313" key="2">
    <source>
        <dbReference type="EMBL" id="KYR00832.1"/>
    </source>
</evidence>
<keyword evidence="3" id="KW-1185">Reference proteome</keyword>
<accession>A0A152A3J0</accession>
<reference evidence="2 3" key="1">
    <citation type="submission" date="2015-12" db="EMBL/GenBank/DDBJ databases">
        <title>Dictyostelia acquired genes for synthesis and detection of signals that induce cell-type specialization by lateral gene transfer from prokaryotes.</title>
        <authorList>
            <person name="Gloeckner G."/>
            <person name="Schaap P."/>
        </authorList>
    </citation>
    <scope>NUCLEOTIDE SEQUENCE [LARGE SCALE GENOMIC DNA]</scope>
    <source>
        <strain evidence="2 3">TK</strain>
    </source>
</reference>
<dbReference type="OrthoDB" id="5357918at2759"/>
<proteinExistence type="predicted"/>
<dbReference type="SUPFAM" id="SSF52540">
    <property type="entry name" value="P-loop containing nucleoside triphosphate hydrolases"/>
    <property type="match status" value="1"/>
</dbReference>
<dbReference type="InterPro" id="IPR027417">
    <property type="entry name" value="P-loop_NTPase"/>
</dbReference>
<dbReference type="InterPro" id="IPR052735">
    <property type="entry name" value="NAD_biosynth-regulator"/>
</dbReference>
<dbReference type="AlphaFoldDB" id="A0A152A3J0"/>
<protein>
    <recommendedName>
        <fullName evidence="1">NadR/Ttd14 AAA domain-containing protein</fullName>
    </recommendedName>
</protein>
<evidence type="ECO:0000313" key="3">
    <source>
        <dbReference type="Proteomes" id="UP000076078"/>
    </source>
</evidence>
<dbReference type="Gene3D" id="3.40.50.300">
    <property type="entry name" value="P-loop containing nucleotide triphosphate hydrolases"/>
    <property type="match status" value="1"/>
</dbReference>
<dbReference type="InterPro" id="IPR038727">
    <property type="entry name" value="NadR/Ttd14_AAA_dom"/>
</dbReference>
<dbReference type="Pfam" id="PF13521">
    <property type="entry name" value="AAA_28"/>
    <property type="match status" value="1"/>
</dbReference>
<organism evidence="2 3">
    <name type="scientific">Tieghemostelium lacteum</name>
    <name type="common">Slime mold</name>
    <name type="synonym">Dictyostelium lacteum</name>
    <dbReference type="NCBI Taxonomy" id="361077"/>
    <lineage>
        <taxon>Eukaryota</taxon>
        <taxon>Amoebozoa</taxon>
        <taxon>Evosea</taxon>
        <taxon>Eumycetozoa</taxon>
        <taxon>Dictyostelia</taxon>
        <taxon>Dictyosteliales</taxon>
        <taxon>Raperosteliaceae</taxon>
        <taxon>Tieghemostelium</taxon>
    </lineage>
</organism>
<dbReference type="PANTHER" id="PTHR37512:SF1">
    <property type="entry name" value="NADR_TTD14 AAA DOMAIN-CONTAINING PROTEIN"/>
    <property type="match status" value="1"/>
</dbReference>
<dbReference type="PANTHER" id="PTHR37512">
    <property type="entry name" value="TRIFUNCTIONAL NAD BIOSYNTHESIS/REGULATOR PROTEIN NADR"/>
    <property type="match status" value="1"/>
</dbReference>
<gene>
    <name evidence="2" type="ORF">DLAC_02886</name>
</gene>
<feature type="domain" description="NadR/Ttd14 AAA" evidence="1">
    <location>
        <begin position="4"/>
        <end position="166"/>
    </location>
</feature>
<comment type="caution">
    <text evidence="2">The sequence shown here is derived from an EMBL/GenBank/DDBJ whole genome shotgun (WGS) entry which is preliminary data.</text>
</comment>
<sequence>MGKKICIIGGESTGKTTLAENLAKHFNSDWVPEYARIYLDNRDFSENPFCENDFIEISKGQIKLENETFSKSSNKNILFCDTCPLITSLWSNFFIGKTSEELNQEIKKSSYDLYLLLDCNIDWISDELRFIPNEAARQEFQANLIAKLNLEGIKFELITDKGFKERESKAIELVKKIL</sequence>